<protein>
    <submittedName>
        <fullName evidence="1">Uncharacterized protein</fullName>
    </submittedName>
</protein>
<name>A0AAE3APV5_9FIRM</name>
<gene>
    <name evidence="1" type="ORF">LKD32_12370</name>
</gene>
<organism evidence="1 2">
    <name type="scientific">Brotaphodocola catenula</name>
    <dbReference type="NCBI Taxonomy" id="2885361"/>
    <lineage>
        <taxon>Bacteria</taxon>
        <taxon>Bacillati</taxon>
        <taxon>Bacillota</taxon>
        <taxon>Clostridia</taxon>
        <taxon>Lachnospirales</taxon>
        <taxon>Lachnospiraceae</taxon>
        <taxon>Brotaphodocola</taxon>
    </lineage>
</organism>
<dbReference type="EMBL" id="JAJEPU010000045">
    <property type="protein sequence ID" value="MCC2165658.1"/>
    <property type="molecule type" value="Genomic_DNA"/>
</dbReference>
<evidence type="ECO:0000313" key="1">
    <source>
        <dbReference type="EMBL" id="MCC2165658.1"/>
    </source>
</evidence>
<accession>A0AAE3APV5</accession>
<dbReference type="Proteomes" id="UP001198962">
    <property type="component" value="Unassembled WGS sequence"/>
</dbReference>
<reference evidence="1" key="1">
    <citation type="submission" date="2021-10" db="EMBL/GenBank/DDBJ databases">
        <title>Anaerobic single-cell dispensing facilitates the cultivation of human gut bacteria.</title>
        <authorList>
            <person name="Afrizal A."/>
        </authorList>
    </citation>
    <scope>NUCLEOTIDE SEQUENCE</scope>
    <source>
        <strain evidence="1">CLA-AA-H274</strain>
    </source>
</reference>
<proteinExistence type="predicted"/>
<evidence type="ECO:0000313" key="2">
    <source>
        <dbReference type="Proteomes" id="UP001198962"/>
    </source>
</evidence>
<dbReference type="AlphaFoldDB" id="A0AAE3APV5"/>
<dbReference type="RefSeq" id="WP_177976947.1">
    <property type="nucleotide sequence ID" value="NZ_JAJEPU010000045.1"/>
</dbReference>
<sequence>MRDPKQDRTAGREDGCSLHLPVIGDCPWSEQKEAVAGVEEDCQSDPSEKG</sequence>
<comment type="caution">
    <text evidence="1">The sequence shown here is derived from an EMBL/GenBank/DDBJ whole genome shotgun (WGS) entry which is preliminary data.</text>
</comment>
<keyword evidence="2" id="KW-1185">Reference proteome</keyword>